<feature type="coiled-coil region" evidence="1">
    <location>
        <begin position="377"/>
        <end position="404"/>
    </location>
</feature>
<feature type="transmembrane region" description="Helical" evidence="3">
    <location>
        <begin position="159"/>
        <end position="182"/>
    </location>
</feature>
<reference evidence="4" key="1">
    <citation type="journal article" date="2014" name="Int. J. Syst. Evol. Microbiol.">
        <title>Complete genome sequence of Corynebacterium casei LMG S-19264T (=DSM 44701T), isolated from a smear-ripened cheese.</title>
        <authorList>
            <consortium name="US DOE Joint Genome Institute (JGI-PGF)"/>
            <person name="Walter F."/>
            <person name="Albersmeier A."/>
            <person name="Kalinowski J."/>
            <person name="Ruckert C."/>
        </authorList>
    </citation>
    <scope>NUCLEOTIDE SEQUENCE</scope>
    <source>
        <strain evidence="4">KCTC 32513</strain>
    </source>
</reference>
<proteinExistence type="predicted"/>
<comment type="caution">
    <text evidence="4">The sequence shown here is derived from an EMBL/GenBank/DDBJ whole genome shotgun (WGS) entry which is preliminary data.</text>
</comment>
<evidence type="ECO:0000256" key="3">
    <source>
        <dbReference type="SAM" id="Phobius"/>
    </source>
</evidence>
<feature type="compositionally biased region" description="Basic and acidic residues" evidence="2">
    <location>
        <begin position="607"/>
        <end position="620"/>
    </location>
</feature>
<sequence length="777" mass="83887">MSDISQKIFSIEPEPDEDPIALVPEAPDAKGETVSKSDSPPLLRTIVDIPAPLNRPIFELVETIDDDDEETPERITGPALNDTKIEINTLENKVLDPDAGIENHPSEHPDFITAIIKPISASSSAPVLKRPMASPPETSHAAPAQPAYSAPAAPATARLGWVGPIMTGLTGLAIGALVFAYITESGAISPIGLAGLIMAIIVPMMAVIALWATLRALRANREETLRLAEVADRLTRADESVTSDVARMSSAIKRELAQVDSRLAQSRDELDTLVALITRQSIEMNGMTQRLTDRSETIAKTVTDQRDAFTDLSTDFDTRMTALIQNIKTQRDALDASGEAAAKRVGEASDALDHATKLTEGHGDAIATAATTAHTSITAAETRLSSLSERIKAQAEELDDFYERRTQQLSDLSERLTNDKGLAETALYSQTEKLGAVDAQLEITESRLTDLLDHAGQVQAQLTARLSDIDSTLSDADKRSRAFTADIADRVSDSVAQTRREISIMESELRALQSRMDGAKSADLALPPQPKTLATPKRVHFTPLDTDFPSLDQDDLSIPEDDDDDTLDLVEAIIDEPFDIVTHAPEQPDVIRRPGEVDSASRGLSRGKPEKTDKNWRWRDMLGSIDPITEPDFKSSRLAPPRPASAVDRPGPGVPLRAPPPRAPEPEGSDVVARLCEVKLAPSAMVDDGTISEAEAARQSGGEAAQSEAVFARLNSPIIHLRGVLSADLEFRLRAEGFRRSYNSYLSDITESSRLRAELASANGRAYLLCAAALSAS</sequence>
<evidence type="ECO:0000313" key="5">
    <source>
        <dbReference type="Proteomes" id="UP000634004"/>
    </source>
</evidence>
<feature type="coiled-coil region" evidence="1">
    <location>
        <begin position="495"/>
        <end position="522"/>
    </location>
</feature>
<keyword evidence="3" id="KW-1133">Transmembrane helix</keyword>
<keyword evidence="5" id="KW-1185">Reference proteome</keyword>
<keyword evidence="3" id="KW-0472">Membrane</keyword>
<evidence type="ECO:0000313" key="4">
    <source>
        <dbReference type="EMBL" id="GHA82507.1"/>
    </source>
</evidence>
<feature type="transmembrane region" description="Helical" evidence="3">
    <location>
        <begin position="188"/>
        <end position="212"/>
    </location>
</feature>
<organism evidence="4 5">
    <name type="scientific">Algimonas arctica</name>
    <dbReference type="NCBI Taxonomy" id="1479486"/>
    <lineage>
        <taxon>Bacteria</taxon>
        <taxon>Pseudomonadati</taxon>
        <taxon>Pseudomonadota</taxon>
        <taxon>Alphaproteobacteria</taxon>
        <taxon>Maricaulales</taxon>
        <taxon>Robiginitomaculaceae</taxon>
        <taxon>Algimonas</taxon>
    </lineage>
</organism>
<feature type="region of interest" description="Disordered" evidence="2">
    <location>
        <begin position="585"/>
        <end position="668"/>
    </location>
</feature>
<feature type="region of interest" description="Disordered" evidence="2">
    <location>
        <begin position="1"/>
        <end position="41"/>
    </location>
</feature>
<evidence type="ECO:0000256" key="1">
    <source>
        <dbReference type="SAM" id="Coils"/>
    </source>
</evidence>
<feature type="region of interest" description="Disordered" evidence="2">
    <location>
        <begin position="126"/>
        <end position="147"/>
    </location>
</feature>
<dbReference type="EMBL" id="BMZH01000001">
    <property type="protein sequence ID" value="GHA82507.1"/>
    <property type="molecule type" value="Genomic_DNA"/>
</dbReference>
<dbReference type="Proteomes" id="UP000634004">
    <property type="component" value="Unassembled WGS sequence"/>
</dbReference>
<keyword evidence="3" id="KW-0812">Transmembrane</keyword>
<keyword evidence="1" id="KW-0175">Coiled coil</keyword>
<reference evidence="4" key="2">
    <citation type="submission" date="2020-09" db="EMBL/GenBank/DDBJ databases">
        <authorList>
            <person name="Sun Q."/>
            <person name="Kim S."/>
        </authorList>
    </citation>
    <scope>NUCLEOTIDE SEQUENCE</scope>
    <source>
        <strain evidence="4">KCTC 32513</strain>
    </source>
</reference>
<protein>
    <submittedName>
        <fullName evidence="4">Uncharacterized protein</fullName>
    </submittedName>
</protein>
<accession>A0A8J3FZR1</accession>
<dbReference type="RefSeq" id="WP_189494458.1">
    <property type="nucleotide sequence ID" value="NZ_BMZH01000001.1"/>
</dbReference>
<evidence type="ECO:0000256" key="2">
    <source>
        <dbReference type="SAM" id="MobiDB-lite"/>
    </source>
</evidence>
<name>A0A8J3FZR1_9PROT</name>
<gene>
    <name evidence="4" type="ORF">GCM10009069_02090</name>
</gene>
<dbReference type="AlphaFoldDB" id="A0A8J3FZR1"/>